<organism evidence="1">
    <name type="scientific">marine metagenome</name>
    <dbReference type="NCBI Taxonomy" id="408172"/>
    <lineage>
        <taxon>unclassified sequences</taxon>
        <taxon>metagenomes</taxon>
        <taxon>ecological metagenomes</taxon>
    </lineage>
</organism>
<name>A0A382PLZ5_9ZZZZ</name>
<sequence>MSTTFSNKLNRVGELFALLLERAPLAPISVPLSSDGIFMYLY</sequence>
<protein>
    <submittedName>
        <fullName evidence="1">Uncharacterized protein</fullName>
    </submittedName>
</protein>
<dbReference type="EMBL" id="UINC01107937">
    <property type="protein sequence ID" value="SVC73685.1"/>
    <property type="molecule type" value="Genomic_DNA"/>
</dbReference>
<proteinExistence type="predicted"/>
<accession>A0A382PLZ5</accession>
<dbReference type="AlphaFoldDB" id="A0A382PLZ5"/>
<gene>
    <name evidence="1" type="ORF">METZ01_LOCUS326539</name>
</gene>
<evidence type="ECO:0000313" key="1">
    <source>
        <dbReference type="EMBL" id="SVC73685.1"/>
    </source>
</evidence>
<reference evidence="1" key="1">
    <citation type="submission" date="2018-05" db="EMBL/GenBank/DDBJ databases">
        <authorList>
            <person name="Lanie J.A."/>
            <person name="Ng W.-L."/>
            <person name="Kazmierczak K.M."/>
            <person name="Andrzejewski T.M."/>
            <person name="Davidsen T.M."/>
            <person name="Wayne K.J."/>
            <person name="Tettelin H."/>
            <person name="Glass J.I."/>
            <person name="Rusch D."/>
            <person name="Podicherti R."/>
            <person name="Tsui H.-C.T."/>
            <person name="Winkler M.E."/>
        </authorList>
    </citation>
    <scope>NUCLEOTIDE SEQUENCE</scope>
</reference>